<dbReference type="GeneID" id="63855899"/>
<dbReference type="Proteomes" id="UP000800039">
    <property type="component" value="Unassembled WGS sequence"/>
</dbReference>
<sequence>MIDGWMDGWIDRWIDRKLPCRRQEDAAAQCAGWLTTTTTTTTTTQALQPPGPGLMACEASFAQASCRPSLNRVGGEGGTLYSPLCRSIRFSTLSRLGLVPSLCSLLSLALALALSRLYTTSSDYTTHSLRAPASPPGPSSSRVCHLCVLLASCSSCRPIHSSTSFAPLLACPGPFVCTAHLRN</sequence>
<reference evidence="1" key="1">
    <citation type="submission" date="2020-01" db="EMBL/GenBank/DDBJ databases">
        <authorList>
            <consortium name="DOE Joint Genome Institute"/>
            <person name="Haridas S."/>
            <person name="Albert R."/>
            <person name="Binder M."/>
            <person name="Bloem J."/>
            <person name="Labutti K."/>
            <person name="Salamov A."/>
            <person name="Andreopoulos B."/>
            <person name="Baker S.E."/>
            <person name="Barry K."/>
            <person name="Bills G."/>
            <person name="Bluhm B.H."/>
            <person name="Cannon C."/>
            <person name="Castanera R."/>
            <person name="Culley D.E."/>
            <person name="Daum C."/>
            <person name="Ezra D."/>
            <person name="Gonzalez J.B."/>
            <person name="Henrissat B."/>
            <person name="Kuo A."/>
            <person name="Liang C."/>
            <person name="Lipzen A."/>
            <person name="Lutzoni F."/>
            <person name="Magnuson J."/>
            <person name="Mondo S."/>
            <person name="Nolan M."/>
            <person name="Ohm R."/>
            <person name="Pangilinan J."/>
            <person name="Park H.-J."/>
            <person name="Ramirez L."/>
            <person name="Alfaro M."/>
            <person name="Sun H."/>
            <person name="Tritt A."/>
            <person name="Yoshinaga Y."/>
            <person name="Zwiers L.-H."/>
            <person name="Turgeon B.G."/>
            <person name="Goodwin S.B."/>
            <person name="Spatafora J.W."/>
            <person name="Crous P.W."/>
            <person name="Grigoriev I.V."/>
        </authorList>
    </citation>
    <scope>NUCLEOTIDE SEQUENCE</scope>
    <source>
        <strain evidence="1">CBS 394.84</strain>
    </source>
</reference>
<organism evidence="1 2">
    <name type="scientific">Cucurbitaria berberidis CBS 394.84</name>
    <dbReference type="NCBI Taxonomy" id="1168544"/>
    <lineage>
        <taxon>Eukaryota</taxon>
        <taxon>Fungi</taxon>
        <taxon>Dikarya</taxon>
        <taxon>Ascomycota</taxon>
        <taxon>Pezizomycotina</taxon>
        <taxon>Dothideomycetes</taxon>
        <taxon>Pleosporomycetidae</taxon>
        <taxon>Pleosporales</taxon>
        <taxon>Pleosporineae</taxon>
        <taxon>Cucurbitariaceae</taxon>
        <taxon>Cucurbitaria</taxon>
    </lineage>
</organism>
<dbReference type="EMBL" id="ML976615">
    <property type="protein sequence ID" value="KAF1848270.1"/>
    <property type="molecule type" value="Genomic_DNA"/>
</dbReference>
<protein>
    <submittedName>
        <fullName evidence="1">Uncharacterized protein</fullName>
    </submittedName>
</protein>
<evidence type="ECO:0000313" key="1">
    <source>
        <dbReference type="EMBL" id="KAF1848270.1"/>
    </source>
</evidence>
<accession>A0A9P4LAQ3</accession>
<proteinExistence type="predicted"/>
<gene>
    <name evidence="1" type="ORF">K460DRAFT_70252</name>
</gene>
<keyword evidence="2" id="KW-1185">Reference proteome</keyword>
<dbReference type="AlphaFoldDB" id="A0A9P4LAQ3"/>
<name>A0A9P4LAQ3_9PLEO</name>
<comment type="caution">
    <text evidence="1">The sequence shown here is derived from an EMBL/GenBank/DDBJ whole genome shotgun (WGS) entry which is preliminary data.</text>
</comment>
<dbReference type="RefSeq" id="XP_040790833.1">
    <property type="nucleotide sequence ID" value="XM_040938643.1"/>
</dbReference>
<evidence type="ECO:0000313" key="2">
    <source>
        <dbReference type="Proteomes" id="UP000800039"/>
    </source>
</evidence>